<evidence type="ECO:0000256" key="4">
    <source>
        <dbReference type="ARBA" id="ARBA00022833"/>
    </source>
</evidence>
<gene>
    <name evidence="6" type="ORF">UCDDA912_g00968</name>
</gene>
<proteinExistence type="predicted"/>
<keyword evidence="1" id="KW-0479">Metal-binding</keyword>
<keyword evidence="2" id="KW-0863">Zinc-finger</keyword>
<dbReference type="SUPFAM" id="SSF57850">
    <property type="entry name" value="RING/U-box"/>
    <property type="match status" value="1"/>
</dbReference>
<evidence type="ECO:0000256" key="1">
    <source>
        <dbReference type="ARBA" id="ARBA00022723"/>
    </source>
</evidence>
<keyword evidence="3" id="KW-0833">Ubl conjugation pathway</keyword>
<accession>A0A0G2FYB0</accession>
<evidence type="ECO:0000259" key="5">
    <source>
        <dbReference type="Pfam" id="PF01485"/>
    </source>
</evidence>
<dbReference type="AlphaFoldDB" id="A0A0G2FYB0"/>
<dbReference type="EMBL" id="LCUC01000040">
    <property type="protein sequence ID" value="KKY39061.1"/>
    <property type="molecule type" value="Genomic_DNA"/>
</dbReference>
<reference evidence="6 7" key="2">
    <citation type="submission" date="2015-05" db="EMBL/GenBank/DDBJ databases">
        <authorList>
            <person name="Morales-Cruz A."/>
            <person name="Amrine K.C."/>
            <person name="Cantu D."/>
        </authorList>
    </citation>
    <scope>NUCLEOTIDE SEQUENCE [LARGE SCALE GENOMIC DNA]</scope>
    <source>
        <strain evidence="6">DA912</strain>
    </source>
</reference>
<dbReference type="GO" id="GO:0016567">
    <property type="term" value="P:protein ubiquitination"/>
    <property type="evidence" value="ECO:0007669"/>
    <property type="project" value="InterPro"/>
</dbReference>
<dbReference type="Gene3D" id="3.30.40.10">
    <property type="entry name" value="Zinc/RING finger domain, C3HC4 (zinc finger)"/>
    <property type="match status" value="1"/>
</dbReference>
<dbReference type="STRING" id="1214573.A0A0G2FYB0"/>
<dbReference type="GO" id="GO:0008270">
    <property type="term" value="F:zinc ion binding"/>
    <property type="evidence" value="ECO:0007669"/>
    <property type="project" value="UniProtKB-KW"/>
</dbReference>
<dbReference type="Proteomes" id="UP000034680">
    <property type="component" value="Unassembled WGS sequence"/>
</dbReference>
<keyword evidence="4" id="KW-0862">Zinc</keyword>
<dbReference type="OrthoDB" id="10009520at2759"/>
<evidence type="ECO:0000313" key="6">
    <source>
        <dbReference type="EMBL" id="KKY39061.1"/>
    </source>
</evidence>
<dbReference type="InterPro" id="IPR002867">
    <property type="entry name" value="IBR_dom"/>
</dbReference>
<protein>
    <submittedName>
        <fullName evidence="6">Putative ibr finger domain protein</fullName>
    </submittedName>
</protein>
<dbReference type="GO" id="GO:0004842">
    <property type="term" value="F:ubiquitin-protein transferase activity"/>
    <property type="evidence" value="ECO:0007669"/>
    <property type="project" value="InterPro"/>
</dbReference>
<evidence type="ECO:0000256" key="2">
    <source>
        <dbReference type="ARBA" id="ARBA00022771"/>
    </source>
</evidence>
<organism evidence="6 7">
    <name type="scientific">Diaporthe ampelina</name>
    <dbReference type="NCBI Taxonomy" id="1214573"/>
    <lineage>
        <taxon>Eukaryota</taxon>
        <taxon>Fungi</taxon>
        <taxon>Dikarya</taxon>
        <taxon>Ascomycota</taxon>
        <taxon>Pezizomycotina</taxon>
        <taxon>Sordariomycetes</taxon>
        <taxon>Sordariomycetidae</taxon>
        <taxon>Diaporthales</taxon>
        <taxon>Diaporthaceae</taxon>
        <taxon>Diaporthe</taxon>
    </lineage>
</organism>
<dbReference type="CDD" id="cd20335">
    <property type="entry name" value="BRcat_RBR"/>
    <property type="match status" value="1"/>
</dbReference>
<evidence type="ECO:0000256" key="3">
    <source>
        <dbReference type="ARBA" id="ARBA00022786"/>
    </source>
</evidence>
<dbReference type="InterPro" id="IPR031127">
    <property type="entry name" value="E3_UB_ligase_RBR"/>
</dbReference>
<keyword evidence="7" id="KW-1185">Reference proteome</keyword>
<dbReference type="InterPro" id="IPR017907">
    <property type="entry name" value="Znf_RING_CS"/>
</dbReference>
<evidence type="ECO:0000313" key="7">
    <source>
        <dbReference type="Proteomes" id="UP000034680"/>
    </source>
</evidence>
<comment type="caution">
    <text evidence="6">The sequence shown here is derived from an EMBL/GenBank/DDBJ whole genome shotgun (WGS) entry which is preliminary data.</text>
</comment>
<reference evidence="6 7" key="1">
    <citation type="submission" date="2015-05" db="EMBL/GenBank/DDBJ databases">
        <title>Distinctive expansion of gene families associated with plant cell wall degradation and secondary metabolism in the genomes of grapevine trunk pathogens.</title>
        <authorList>
            <person name="Lawrence D.P."/>
            <person name="Travadon R."/>
            <person name="Rolshausen P.E."/>
            <person name="Baumgartner K."/>
        </authorList>
    </citation>
    <scope>NUCLEOTIDE SEQUENCE [LARGE SCALE GENOMIC DNA]</scope>
    <source>
        <strain evidence="6">DA912</strain>
    </source>
</reference>
<name>A0A0G2FYB0_9PEZI</name>
<dbReference type="PANTHER" id="PTHR11685">
    <property type="entry name" value="RBR FAMILY RING FINGER AND IBR DOMAIN-CONTAINING"/>
    <property type="match status" value="1"/>
</dbReference>
<dbReference type="Pfam" id="PF01485">
    <property type="entry name" value="IBR"/>
    <property type="match status" value="1"/>
</dbReference>
<dbReference type="PROSITE" id="PS00518">
    <property type="entry name" value="ZF_RING_1"/>
    <property type="match status" value="1"/>
</dbReference>
<sequence length="356" mass="39272">MDARIAELDEQTARLIVQLQLEDLNEVSSKAKDKGPKGAPTDFACALAIYENDLKAVNDREMAQSIAYAVRTDSQIIKEVLAEEQQASEDRRMALEANGTAAPALPVRTEGAAVNGGHDEIDDNLLEKMSAIYMGDGEIDNACEEDAIYNDDSAPGFDVTNKKNPAAKRRCCTCGDDVPFYDVARAPCGHEYCRGCLQELFTLSLTDETLFPPRCCREPIPAEKNRFFLTSQLLSQFQARKVEMETPDRTYCHVPECSKFIPPDNIEHQIGRCVVCNARTCSVCKAAAHVGDCPEDPATKVLDGIAAENGWRRCNGCRRLVDLMAGCNHISKSMPQPALNLHPIRKLSFMLPKISD</sequence>
<feature type="domain" description="IBR" evidence="5">
    <location>
        <begin position="235"/>
        <end position="291"/>
    </location>
</feature>
<dbReference type="InterPro" id="IPR013083">
    <property type="entry name" value="Znf_RING/FYVE/PHD"/>
</dbReference>